<evidence type="ECO:0000256" key="2">
    <source>
        <dbReference type="ARBA" id="ARBA00006415"/>
    </source>
</evidence>
<keyword evidence="7" id="KW-0333">Golgi apparatus</keyword>
<reference evidence="14" key="1">
    <citation type="submission" date="2023-03" db="EMBL/GenBank/DDBJ databases">
        <title>Mating type loci evolution in Malassezia.</title>
        <authorList>
            <person name="Coelho M.A."/>
        </authorList>
    </citation>
    <scope>NUCLEOTIDE SEQUENCE</scope>
    <source>
        <strain evidence="14">CBS 9431</strain>
    </source>
</reference>
<evidence type="ECO:0000256" key="9">
    <source>
        <dbReference type="ARBA" id="ARBA00023136"/>
    </source>
</evidence>
<evidence type="ECO:0000256" key="7">
    <source>
        <dbReference type="ARBA" id="ARBA00023034"/>
    </source>
</evidence>
<evidence type="ECO:0000256" key="1">
    <source>
        <dbReference type="ARBA" id="ARBA00004409"/>
    </source>
</evidence>
<evidence type="ECO:0000259" key="13">
    <source>
        <dbReference type="Pfam" id="PF25398"/>
    </source>
</evidence>
<dbReference type="Pfam" id="PF08172">
    <property type="entry name" value="CASP_C"/>
    <property type="match status" value="1"/>
</dbReference>
<feature type="coiled-coil region" evidence="10">
    <location>
        <begin position="60"/>
        <end position="87"/>
    </location>
</feature>
<evidence type="ECO:0000256" key="5">
    <source>
        <dbReference type="ARBA" id="ARBA00022692"/>
    </source>
</evidence>
<protein>
    <recommendedName>
        <fullName evidence="3">Protein CASP</fullName>
    </recommendedName>
</protein>
<dbReference type="AlphaFoldDB" id="A0AAF0F6X6"/>
<keyword evidence="5" id="KW-0812">Transmembrane</keyword>
<dbReference type="EMBL" id="CP119961">
    <property type="protein sequence ID" value="WFD39427.1"/>
    <property type="molecule type" value="Genomic_DNA"/>
</dbReference>
<feature type="domain" description="CASP C-terminal" evidence="12">
    <location>
        <begin position="370"/>
        <end position="570"/>
    </location>
</feature>
<comment type="similarity">
    <text evidence="2">Belongs to the CASP family.</text>
</comment>
<feature type="coiled-coil region" evidence="10">
    <location>
        <begin position="118"/>
        <end position="181"/>
    </location>
</feature>
<dbReference type="Proteomes" id="UP001217754">
    <property type="component" value="Chromosome 4"/>
</dbReference>
<dbReference type="Pfam" id="PF25398">
    <property type="entry name" value="CUX1_N"/>
    <property type="match status" value="1"/>
</dbReference>
<evidence type="ECO:0000256" key="11">
    <source>
        <dbReference type="SAM" id="MobiDB-lite"/>
    </source>
</evidence>
<feature type="region of interest" description="Disordered" evidence="11">
    <location>
        <begin position="346"/>
        <end position="367"/>
    </location>
</feature>
<keyword evidence="8 10" id="KW-0175">Coiled coil</keyword>
<dbReference type="InterPro" id="IPR057476">
    <property type="entry name" value="Cux_N"/>
</dbReference>
<dbReference type="GO" id="GO:0000139">
    <property type="term" value="C:Golgi membrane"/>
    <property type="evidence" value="ECO:0007669"/>
    <property type="project" value="UniProtKB-SubCell"/>
</dbReference>
<keyword evidence="9" id="KW-0472">Membrane</keyword>
<evidence type="ECO:0000256" key="4">
    <source>
        <dbReference type="ARBA" id="ARBA00022448"/>
    </source>
</evidence>
<feature type="coiled-coil region" evidence="10">
    <location>
        <begin position="443"/>
        <end position="484"/>
    </location>
</feature>
<comment type="subcellular location">
    <subcellularLocation>
        <location evidence="1">Golgi apparatus membrane</location>
        <topology evidence="1">Single-pass type IV membrane protein</topology>
    </subcellularLocation>
</comment>
<feature type="compositionally biased region" description="Acidic residues" evidence="11">
    <location>
        <begin position="346"/>
        <end position="356"/>
    </location>
</feature>
<feature type="domain" description="Cux N-terminal" evidence="13">
    <location>
        <begin position="3"/>
        <end position="112"/>
    </location>
</feature>
<organism evidence="14 15">
    <name type="scientific">Malassezia japonica</name>
    <dbReference type="NCBI Taxonomy" id="223818"/>
    <lineage>
        <taxon>Eukaryota</taxon>
        <taxon>Fungi</taxon>
        <taxon>Dikarya</taxon>
        <taxon>Basidiomycota</taxon>
        <taxon>Ustilaginomycotina</taxon>
        <taxon>Malasseziomycetes</taxon>
        <taxon>Malasseziales</taxon>
        <taxon>Malasseziaceae</taxon>
        <taxon>Malassezia</taxon>
    </lineage>
</organism>
<feature type="compositionally biased region" description="Basic and acidic residues" evidence="11">
    <location>
        <begin position="284"/>
        <end position="310"/>
    </location>
</feature>
<evidence type="ECO:0000256" key="3">
    <source>
        <dbReference type="ARBA" id="ARBA00018691"/>
    </source>
</evidence>
<dbReference type="RefSeq" id="XP_060122324.1">
    <property type="nucleotide sequence ID" value="XM_060266341.1"/>
</dbReference>
<proteinExistence type="inferred from homology"/>
<evidence type="ECO:0000256" key="8">
    <source>
        <dbReference type="ARBA" id="ARBA00023054"/>
    </source>
</evidence>
<evidence type="ECO:0000256" key="10">
    <source>
        <dbReference type="SAM" id="Coils"/>
    </source>
</evidence>
<keyword evidence="4" id="KW-0813">Transport</keyword>
<evidence type="ECO:0000313" key="15">
    <source>
        <dbReference type="Proteomes" id="UP001217754"/>
    </source>
</evidence>
<dbReference type="PANTHER" id="PTHR14043:SF2">
    <property type="entry name" value="HOMEOBOX PROTEIN CUT"/>
    <property type="match status" value="1"/>
</dbReference>
<evidence type="ECO:0000313" key="14">
    <source>
        <dbReference type="EMBL" id="WFD39427.1"/>
    </source>
</evidence>
<dbReference type="InterPro" id="IPR012955">
    <property type="entry name" value="CASP_C"/>
</dbReference>
<evidence type="ECO:0000256" key="6">
    <source>
        <dbReference type="ARBA" id="ARBA00022989"/>
    </source>
</evidence>
<evidence type="ECO:0000259" key="12">
    <source>
        <dbReference type="Pfam" id="PF08172"/>
    </source>
</evidence>
<feature type="coiled-coil region" evidence="10">
    <location>
        <begin position="370"/>
        <end position="418"/>
    </location>
</feature>
<keyword evidence="15" id="KW-1185">Reference proteome</keyword>
<gene>
    <name evidence="14" type="ORF">MJAP1_002404</name>
</gene>
<dbReference type="PANTHER" id="PTHR14043">
    <property type="entry name" value="CCAAT DISPLACEMENT PROTEIN-RELATED"/>
    <property type="match status" value="1"/>
</dbReference>
<accession>A0AAF0F6X6</accession>
<name>A0AAF0F6X6_9BASI</name>
<keyword evidence="6" id="KW-1133">Transmembrane helix</keyword>
<dbReference type="GeneID" id="85226055"/>
<feature type="region of interest" description="Disordered" evidence="11">
    <location>
        <begin position="274"/>
        <end position="314"/>
    </location>
</feature>
<sequence>MADFTSVLSAWREIGLEKLQNELAHHAPTVTSGQKEALLSRKALADRTREFKRQSPESQLEGIRALLKAYQGEIDLLTNRAKQAEGVVLDVHTRLQHAPDPYPVFEVLVDQTASANDTEALRAQLAEAQSDRSALQQRCAAAEARIRELGQRDADAAADAAAQAAEARAEAERRMAEREASLQREVSALQGHLRELRTSHEQVTTQLLHASQPGEGGGGEQIDTLVADLQKANERAAQAERRTSALRTESEQARAEEAAVYRKHLAQLQERTQALEHAQAQARESSEQLHAEAQRRAEAERQAEQQRADAAEQESAALRHALGQRHDYDEIKRELDVLKAVEFAGEDDDAAPAEDEGATRPLEAHLVRRNHKLQDELATLRAALADQKRDAAAVEAERDAQRTQLQELQTLTKRLESDLLNAAPKEEEAPAASGLLPIVTSQRDRFRTRNAELEQELRTQLESMAELRGEIKRLQADNLSMYEKVRYLQNFGGKVAAPTDMPYPMQSRGMDAEDPYRARYEQSIHPFEAFRGREQSRALASLSPIDRLLHLLTSAVLGNAQMRLVFVCYAGTAP</sequence>
<dbReference type="GO" id="GO:0006891">
    <property type="term" value="P:intra-Golgi vesicle-mediated transport"/>
    <property type="evidence" value="ECO:0007669"/>
    <property type="project" value="InterPro"/>
</dbReference>